<keyword evidence="6" id="KW-0067">ATP-binding</keyword>
<dbReference type="EC" id="2.7.7.7" evidence="2"/>
<accession>A0ABW9F843</accession>
<feature type="domain" description="AAA+ ATPase" evidence="9">
    <location>
        <begin position="36"/>
        <end position="177"/>
    </location>
</feature>
<keyword evidence="11" id="KW-1185">Reference proteome</keyword>
<name>A0ABW9F843_9FIRM</name>
<organism evidence="10 11">
    <name type="scientific">Helcococcus bovis</name>
    <dbReference type="NCBI Taxonomy" id="3153252"/>
    <lineage>
        <taxon>Bacteria</taxon>
        <taxon>Bacillati</taxon>
        <taxon>Bacillota</taxon>
        <taxon>Tissierellia</taxon>
        <taxon>Tissierellales</taxon>
        <taxon>Peptoniphilaceae</taxon>
        <taxon>Helcococcus</taxon>
    </lineage>
</organism>
<keyword evidence="7" id="KW-0239">DNA-directed DNA polymerase</keyword>
<sequence>MKQALYRKYRPKNFDEIFGQDSITTILKNQIKNDKISHAYVFSGTRGTGKTSTAKIFAKAVNCLNPIDGNPCNECANCKSILTEENMDVIEMDAASNRRIDDIRQLRDQVIYPPTSLKYKVYIIDEAHMITNDAFNALLKIMEEPPKHLIFILATTEIDKIPDTILSRTQRYEFKSLSENDIIKQIEYILKSENIKMEERAIEIIASVASGAMRDALSVLDQVISIGDTNISTNQVTDLLGIFSDDVKVKYAKSIFDKNIKNLLNIIDEELQKGKDAHNFIKEIITFFKDLLYIKVGIKDDIYSGLTEKISLEQIINSIDILLEYEEIMKKSDSTNLLFRVGSARLIDYLPRKQLEAKIKNLEERLDFIEKNGYKNFEDREDNGTIISNNSENKINISVESREDFLTEDIYQKEPENSVSDNLDVVGMFRNIIDEKYPTANLIFEGLKKTEHRMDKLVFYIDKEHMPMRLSMNFFFKKACEDLYEKINKKYEVEFLEFRNQDLSNNDEKINRLKGLFSEGELIIKDKK</sequence>
<dbReference type="Gene3D" id="3.40.50.300">
    <property type="entry name" value="P-loop containing nucleotide triphosphate hydrolases"/>
    <property type="match status" value="1"/>
</dbReference>
<evidence type="ECO:0000256" key="6">
    <source>
        <dbReference type="ARBA" id="ARBA00022840"/>
    </source>
</evidence>
<reference evidence="10 11" key="1">
    <citation type="journal article" date="2024" name="Front. Microbiol.">
        <title>Pangenomic and biochemical analyses of Helcococcus ovis reveal widespread tetracycline resistance and a novel bacterial species, Helcococcus bovis.</title>
        <authorList>
            <person name="Cunha F."/>
            <person name="Zhai Y."/>
            <person name="Casaro S."/>
            <person name="Jones K.L."/>
            <person name="Hernandez M."/>
            <person name="Bisinotto R.S."/>
            <person name="Kariyawasam S."/>
            <person name="Brown M.B."/>
            <person name="Phillips A."/>
            <person name="Jeong K.C."/>
            <person name="Galvao K.N."/>
        </authorList>
    </citation>
    <scope>NUCLEOTIDE SEQUENCE [LARGE SCALE GENOMIC DNA]</scope>
    <source>
        <strain evidence="10 11">KG197</strain>
    </source>
</reference>
<dbReference type="CDD" id="cd18137">
    <property type="entry name" value="HLD_clamp_pol_III_gamma_tau"/>
    <property type="match status" value="1"/>
</dbReference>
<keyword evidence="3" id="KW-0479">Metal-binding</keyword>
<dbReference type="NCBIfam" id="NF004046">
    <property type="entry name" value="PRK05563.1"/>
    <property type="match status" value="1"/>
</dbReference>
<protein>
    <recommendedName>
        <fullName evidence="2">DNA-directed DNA polymerase</fullName>
        <ecNumber evidence="2">2.7.7.7</ecNumber>
    </recommendedName>
</protein>
<proteinExistence type="inferred from homology"/>
<evidence type="ECO:0000256" key="4">
    <source>
        <dbReference type="ARBA" id="ARBA00022741"/>
    </source>
</evidence>
<dbReference type="CDD" id="cd00009">
    <property type="entry name" value="AAA"/>
    <property type="match status" value="1"/>
</dbReference>
<dbReference type="GO" id="GO:0003887">
    <property type="term" value="F:DNA-directed DNA polymerase activity"/>
    <property type="evidence" value="ECO:0007669"/>
    <property type="project" value="UniProtKB-EC"/>
</dbReference>
<evidence type="ECO:0000259" key="9">
    <source>
        <dbReference type="SMART" id="SM00382"/>
    </source>
</evidence>
<gene>
    <name evidence="10" type="primary">dnaX</name>
    <name evidence="10" type="ORF">ABGF40_05775</name>
</gene>
<dbReference type="Pfam" id="PF22608">
    <property type="entry name" value="DNAX_ATPase_lid"/>
    <property type="match status" value="1"/>
</dbReference>
<comment type="catalytic activity">
    <reaction evidence="8">
        <text>DNA(n) + a 2'-deoxyribonucleoside 5'-triphosphate = DNA(n+1) + diphosphate</text>
        <dbReference type="Rhea" id="RHEA:22508"/>
        <dbReference type="Rhea" id="RHEA-COMP:17339"/>
        <dbReference type="Rhea" id="RHEA-COMP:17340"/>
        <dbReference type="ChEBI" id="CHEBI:33019"/>
        <dbReference type="ChEBI" id="CHEBI:61560"/>
        <dbReference type="ChEBI" id="CHEBI:173112"/>
        <dbReference type="EC" id="2.7.7.7"/>
    </reaction>
</comment>
<evidence type="ECO:0000313" key="11">
    <source>
        <dbReference type="Proteomes" id="UP001629536"/>
    </source>
</evidence>
<dbReference type="PANTHER" id="PTHR11669">
    <property type="entry name" value="REPLICATION FACTOR C / DNA POLYMERASE III GAMMA-TAU SUBUNIT"/>
    <property type="match status" value="1"/>
</dbReference>
<dbReference type="SUPFAM" id="SSF52540">
    <property type="entry name" value="P-loop containing nucleoside triphosphate hydrolases"/>
    <property type="match status" value="1"/>
</dbReference>
<dbReference type="InterPro" id="IPR027417">
    <property type="entry name" value="P-loop_NTPase"/>
</dbReference>
<dbReference type="InterPro" id="IPR012763">
    <property type="entry name" value="DNA_pol_III_sug/sutau_N"/>
</dbReference>
<evidence type="ECO:0000256" key="5">
    <source>
        <dbReference type="ARBA" id="ARBA00022833"/>
    </source>
</evidence>
<dbReference type="EMBL" id="JBFNFH010000013">
    <property type="protein sequence ID" value="MFM1525180.1"/>
    <property type="molecule type" value="Genomic_DNA"/>
</dbReference>
<dbReference type="InterPro" id="IPR050238">
    <property type="entry name" value="DNA_Rep/Repair_Clamp_Loader"/>
</dbReference>
<comment type="caution">
    <text evidence="10">The sequence shown here is derived from an EMBL/GenBank/DDBJ whole genome shotgun (WGS) entry which is preliminary data.</text>
</comment>
<dbReference type="Gene3D" id="1.10.8.60">
    <property type="match status" value="1"/>
</dbReference>
<dbReference type="NCBIfam" id="TIGR02397">
    <property type="entry name" value="dnaX_nterm"/>
    <property type="match status" value="1"/>
</dbReference>
<dbReference type="Proteomes" id="UP001629536">
    <property type="component" value="Unassembled WGS sequence"/>
</dbReference>
<dbReference type="InterPro" id="IPR045085">
    <property type="entry name" value="HLD_clamp_pol_III_gamma_tau"/>
</dbReference>
<evidence type="ECO:0000256" key="7">
    <source>
        <dbReference type="ARBA" id="ARBA00022932"/>
    </source>
</evidence>
<dbReference type="InterPro" id="IPR003593">
    <property type="entry name" value="AAA+_ATPase"/>
</dbReference>
<evidence type="ECO:0000256" key="2">
    <source>
        <dbReference type="ARBA" id="ARBA00012417"/>
    </source>
</evidence>
<keyword evidence="5" id="KW-0862">Zinc</keyword>
<comment type="similarity">
    <text evidence="1">Belongs to the DnaX/STICHEL family.</text>
</comment>
<evidence type="ECO:0000313" key="10">
    <source>
        <dbReference type="EMBL" id="MFM1525180.1"/>
    </source>
</evidence>
<evidence type="ECO:0000256" key="8">
    <source>
        <dbReference type="ARBA" id="ARBA00049244"/>
    </source>
</evidence>
<dbReference type="InterPro" id="IPR008921">
    <property type="entry name" value="DNA_pol3_clamp-load_cplx_C"/>
</dbReference>
<evidence type="ECO:0000256" key="3">
    <source>
        <dbReference type="ARBA" id="ARBA00022723"/>
    </source>
</evidence>
<keyword evidence="10" id="KW-0808">Transferase</keyword>
<dbReference type="PANTHER" id="PTHR11669:SF0">
    <property type="entry name" value="PROTEIN STICHEL-LIKE 2"/>
    <property type="match status" value="1"/>
</dbReference>
<dbReference type="SMART" id="SM00382">
    <property type="entry name" value="AAA"/>
    <property type="match status" value="1"/>
</dbReference>
<dbReference type="RefSeq" id="WP_408126699.1">
    <property type="nucleotide sequence ID" value="NZ_JBFNFH010000013.1"/>
</dbReference>
<keyword evidence="4" id="KW-0547">Nucleotide-binding</keyword>
<dbReference type="SUPFAM" id="SSF48019">
    <property type="entry name" value="post-AAA+ oligomerization domain-like"/>
    <property type="match status" value="1"/>
</dbReference>
<dbReference type="Pfam" id="PF13177">
    <property type="entry name" value="DNA_pol3_delta2"/>
    <property type="match status" value="1"/>
</dbReference>
<evidence type="ECO:0000256" key="1">
    <source>
        <dbReference type="ARBA" id="ARBA00006360"/>
    </source>
</evidence>
<dbReference type="Gene3D" id="1.20.272.10">
    <property type="match status" value="1"/>
</dbReference>
<keyword evidence="10" id="KW-0548">Nucleotidyltransferase</keyword>